<dbReference type="Proteomes" id="UP001595897">
    <property type="component" value="Unassembled WGS sequence"/>
</dbReference>
<feature type="signal peptide" evidence="1">
    <location>
        <begin position="1"/>
        <end position="25"/>
    </location>
</feature>
<proteinExistence type="predicted"/>
<keyword evidence="3" id="KW-1185">Reference proteome</keyword>
<feature type="chain" id="PRO_5045653031" description="DUF4402 domain-containing protein" evidence="1">
    <location>
        <begin position="26"/>
        <end position="204"/>
    </location>
</feature>
<organism evidence="2 3">
    <name type="scientific">Glaciecola siphonariae</name>
    <dbReference type="NCBI Taxonomy" id="521012"/>
    <lineage>
        <taxon>Bacteria</taxon>
        <taxon>Pseudomonadati</taxon>
        <taxon>Pseudomonadota</taxon>
        <taxon>Gammaproteobacteria</taxon>
        <taxon>Alteromonadales</taxon>
        <taxon>Alteromonadaceae</taxon>
        <taxon>Glaciecola</taxon>
    </lineage>
</organism>
<evidence type="ECO:0000313" key="2">
    <source>
        <dbReference type="EMBL" id="MFC4699870.1"/>
    </source>
</evidence>
<evidence type="ECO:0000256" key="1">
    <source>
        <dbReference type="SAM" id="SignalP"/>
    </source>
</evidence>
<name>A0ABV9LUB8_9ALTE</name>
<dbReference type="RefSeq" id="WP_382406799.1">
    <property type="nucleotide sequence ID" value="NZ_JBHSGU010000002.1"/>
</dbReference>
<keyword evidence="1" id="KW-0732">Signal</keyword>
<comment type="caution">
    <text evidence="2">The sequence shown here is derived from an EMBL/GenBank/DDBJ whole genome shotgun (WGS) entry which is preliminary data.</text>
</comment>
<gene>
    <name evidence="2" type="ORF">ACFO4O_06860</name>
</gene>
<evidence type="ECO:0000313" key="3">
    <source>
        <dbReference type="Proteomes" id="UP001595897"/>
    </source>
</evidence>
<reference evidence="3" key="1">
    <citation type="journal article" date="2019" name="Int. J. Syst. Evol. Microbiol.">
        <title>The Global Catalogue of Microorganisms (GCM) 10K type strain sequencing project: providing services to taxonomists for standard genome sequencing and annotation.</title>
        <authorList>
            <consortium name="The Broad Institute Genomics Platform"/>
            <consortium name="The Broad Institute Genome Sequencing Center for Infectious Disease"/>
            <person name="Wu L."/>
            <person name="Ma J."/>
        </authorList>
    </citation>
    <scope>NUCLEOTIDE SEQUENCE [LARGE SCALE GENOMIC DNA]</scope>
    <source>
        <strain evidence="3">KACC 12507</strain>
    </source>
</reference>
<dbReference type="EMBL" id="JBHSGU010000002">
    <property type="protein sequence ID" value="MFC4699870.1"/>
    <property type="molecule type" value="Genomic_DNA"/>
</dbReference>
<accession>A0ABV9LUB8</accession>
<protein>
    <recommendedName>
        <fullName evidence="4">DUF4402 domain-containing protein</fullName>
    </recommendedName>
</protein>
<sequence length="204" mass="20463">MFKRKNLHIALVASSALLLSAAASAETTPGSASIIVTNAFSLVETTPIDFGNIQVATDVDNATTGEVTVTIPGNANPMTLANASTPAEANGNILTQGTPGLFNITGAAPFTALTINFPAAFDLTNTTAPPSTPAFEVTLAAATTFVVGGAEDGNVYDAATPNLTTDGTGAVGFNLGGVLTTDATATAVYADGTYSGSYTMEVVY</sequence>
<evidence type="ECO:0008006" key="4">
    <source>
        <dbReference type="Google" id="ProtNLM"/>
    </source>
</evidence>